<dbReference type="Proteomes" id="UP000807115">
    <property type="component" value="Chromosome 10"/>
</dbReference>
<feature type="compositionally biased region" description="Basic residues" evidence="1">
    <location>
        <begin position="135"/>
        <end position="144"/>
    </location>
</feature>
<comment type="caution">
    <text evidence="2">The sequence shown here is derived from an EMBL/GenBank/DDBJ whole genome shotgun (WGS) entry which is preliminary data.</text>
</comment>
<dbReference type="EMBL" id="CM027689">
    <property type="protein sequence ID" value="KAG0515918.1"/>
    <property type="molecule type" value="Genomic_DNA"/>
</dbReference>
<feature type="compositionally biased region" description="Basic and acidic residues" evidence="1">
    <location>
        <begin position="276"/>
        <end position="291"/>
    </location>
</feature>
<feature type="region of interest" description="Disordered" evidence="1">
    <location>
        <begin position="126"/>
        <end position="145"/>
    </location>
</feature>
<reference evidence="2" key="1">
    <citation type="journal article" date="2019" name="BMC Genomics">
        <title>A new reference genome for Sorghum bicolor reveals high levels of sequence similarity between sweet and grain genotypes: implications for the genetics of sugar metabolism.</title>
        <authorList>
            <person name="Cooper E.A."/>
            <person name="Brenton Z.W."/>
            <person name="Flinn B.S."/>
            <person name="Jenkins J."/>
            <person name="Shu S."/>
            <person name="Flowers D."/>
            <person name="Luo F."/>
            <person name="Wang Y."/>
            <person name="Xia P."/>
            <person name="Barry K."/>
            <person name="Daum C."/>
            <person name="Lipzen A."/>
            <person name="Yoshinaga Y."/>
            <person name="Schmutz J."/>
            <person name="Saski C."/>
            <person name="Vermerris W."/>
            <person name="Kresovich S."/>
        </authorList>
    </citation>
    <scope>NUCLEOTIDE SEQUENCE</scope>
</reference>
<accession>A0A921Q6D6</accession>
<organism evidence="2 3">
    <name type="scientific">Sorghum bicolor</name>
    <name type="common">Sorghum</name>
    <name type="synonym">Sorghum vulgare</name>
    <dbReference type="NCBI Taxonomy" id="4558"/>
    <lineage>
        <taxon>Eukaryota</taxon>
        <taxon>Viridiplantae</taxon>
        <taxon>Streptophyta</taxon>
        <taxon>Embryophyta</taxon>
        <taxon>Tracheophyta</taxon>
        <taxon>Spermatophyta</taxon>
        <taxon>Magnoliopsida</taxon>
        <taxon>Liliopsida</taxon>
        <taxon>Poales</taxon>
        <taxon>Poaceae</taxon>
        <taxon>PACMAD clade</taxon>
        <taxon>Panicoideae</taxon>
        <taxon>Andropogonodae</taxon>
        <taxon>Andropogoneae</taxon>
        <taxon>Sorghinae</taxon>
        <taxon>Sorghum</taxon>
    </lineage>
</organism>
<proteinExistence type="predicted"/>
<feature type="compositionally biased region" description="Basic residues" evidence="1">
    <location>
        <begin position="216"/>
        <end position="232"/>
    </location>
</feature>
<evidence type="ECO:0000256" key="1">
    <source>
        <dbReference type="SAM" id="MobiDB-lite"/>
    </source>
</evidence>
<gene>
    <name evidence="2" type="ORF">BDA96_10G318300</name>
</gene>
<feature type="compositionally biased region" description="Basic residues" evidence="1">
    <location>
        <begin position="176"/>
        <end position="186"/>
    </location>
</feature>
<feature type="region of interest" description="Disordered" evidence="1">
    <location>
        <begin position="73"/>
        <end position="109"/>
    </location>
</feature>
<protein>
    <submittedName>
        <fullName evidence="2">Uncharacterized protein</fullName>
    </submittedName>
</protein>
<dbReference type="AlphaFoldDB" id="A0A921Q6D6"/>
<evidence type="ECO:0000313" key="2">
    <source>
        <dbReference type="EMBL" id="KAG0515918.1"/>
    </source>
</evidence>
<evidence type="ECO:0000313" key="3">
    <source>
        <dbReference type="Proteomes" id="UP000807115"/>
    </source>
</evidence>
<sequence length="317" mass="34579">MGFRRYQPPPPVRSTLMVMADRTTFVSNHSLTRHQRHCMRLAVYRGQWSVDTPALAAPAACKYARTTRIQCHGREGRQSGDQAGQPPRPFSPGHGCKARATEPAAGRTFRESQTCAHVLGTCHGRISPRAGTSRRAARAGHGKQRCPCPCPCVPAHLQPAPHCKAASATVRDRSARRGKQRKKLHARFPPPGTRHPAPGTAGTPPQLASLGYHPFRGCRRGRGGRVRARRVGQVKAPRARAAPTGVDVRAGRQPPPPLDPGCGQPCRVPNLPAFTPRRETRHPASPPERRSRPPLARWFTTCCLPACLASWLPQCHG</sequence>
<name>A0A921Q6D6_SORBI</name>
<feature type="region of interest" description="Disordered" evidence="1">
    <location>
        <begin position="166"/>
        <end position="292"/>
    </location>
</feature>
<reference evidence="2" key="2">
    <citation type="submission" date="2020-10" db="EMBL/GenBank/DDBJ databases">
        <authorList>
            <person name="Cooper E.A."/>
            <person name="Brenton Z.W."/>
            <person name="Flinn B.S."/>
            <person name="Jenkins J."/>
            <person name="Shu S."/>
            <person name="Flowers D."/>
            <person name="Luo F."/>
            <person name="Wang Y."/>
            <person name="Xia P."/>
            <person name="Barry K."/>
            <person name="Daum C."/>
            <person name="Lipzen A."/>
            <person name="Yoshinaga Y."/>
            <person name="Schmutz J."/>
            <person name="Saski C."/>
            <person name="Vermerris W."/>
            <person name="Kresovich S."/>
        </authorList>
    </citation>
    <scope>NUCLEOTIDE SEQUENCE</scope>
</reference>